<keyword evidence="2" id="KW-1185">Reference proteome</keyword>
<sequence length="107" mass="12429">MIAIVTLLHVDVEYRCTWPIPNRSNWVVSVKLPLIKFRLELQTEPLDLSMSRMNEKRIGPSGLSTPEVSGRQVELNEIDQNDVSSLKLLIEELRTNKYRRKVEEILV</sequence>
<dbReference type="WBParaSite" id="EN70_1911">
    <property type="protein sequence ID" value="EN70_1911"/>
    <property type="gene ID" value="EN70_1911"/>
</dbReference>
<gene>
    <name evidence="1 3" type="ORF">LOAG_04684</name>
</gene>
<dbReference type="RefSeq" id="XP_003140269.1">
    <property type="nucleotide sequence ID" value="XM_003140221.1"/>
</dbReference>
<evidence type="ECO:0000313" key="1">
    <source>
        <dbReference type="EMBL" id="EFO23799.1"/>
    </source>
</evidence>
<accession>A0A1I7VFD5</accession>
<reference evidence="1 2" key="1">
    <citation type="submission" date="2012-04" db="EMBL/GenBank/DDBJ databases">
        <title>The Genome Sequence of Loa loa.</title>
        <authorList>
            <consortium name="The Broad Institute Genome Sequencing Platform"/>
            <consortium name="Broad Institute Genome Sequencing Center for Infectious Disease"/>
            <person name="Nutman T.B."/>
            <person name="Fink D.L."/>
            <person name="Russ C."/>
            <person name="Young S."/>
            <person name="Zeng Q."/>
            <person name="Gargeya S."/>
            <person name="Alvarado L."/>
            <person name="Berlin A."/>
            <person name="Chapman S.B."/>
            <person name="Chen Z."/>
            <person name="Freedman E."/>
            <person name="Gellesch M."/>
            <person name="Goldberg J."/>
            <person name="Griggs A."/>
            <person name="Gujja S."/>
            <person name="Heilman E.R."/>
            <person name="Heiman D."/>
            <person name="Howarth C."/>
            <person name="Mehta T."/>
            <person name="Neiman D."/>
            <person name="Pearson M."/>
            <person name="Roberts A."/>
            <person name="Saif S."/>
            <person name="Shea T."/>
            <person name="Shenoy N."/>
            <person name="Sisk P."/>
            <person name="Stolte C."/>
            <person name="Sykes S."/>
            <person name="White J."/>
            <person name="Yandava C."/>
            <person name="Haas B."/>
            <person name="Henn M.R."/>
            <person name="Nusbaum C."/>
            <person name="Birren B."/>
        </authorList>
    </citation>
    <scope>NUCLEOTIDE SEQUENCE [LARGE SCALE GENOMIC DNA]</scope>
</reference>
<dbReference type="GeneID" id="9942090"/>
<dbReference type="CTD" id="9942090"/>
<evidence type="ECO:0000313" key="3">
    <source>
        <dbReference type="WBParaSite" id="EN70_1911"/>
    </source>
</evidence>
<name>A0A1I7VFD5_LOALO</name>
<dbReference type="AlphaFoldDB" id="A0A1I7VFD5"/>
<dbReference type="Proteomes" id="UP000095285">
    <property type="component" value="Unassembled WGS sequence"/>
</dbReference>
<dbReference type="InParanoid" id="A0A1I7VFD5"/>
<proteinExistence type="predicted"/>
<organism evidence="2 3">
    <name type="scientific">Loa loa</name>
    <name type="common">Eye worm</name>
    <name type="synonym">Filaria loa</name>
    <dbReference type="NCBI Taxonomy" id="7209"/>
    <lineage>
        <taxon>Eukaryota</taxon>
        <taxon>Metazoa</taxon>
        <taxon>Ecdysozoa</taxon>
        <taxon>Nematoda</taxon>
        <taxon>Chromadorea</taxon>
        <taxon>Rhabditida</taxon>
        <taxon>Spirurina</taxon>
        <taxon>Spiruromorpha</taxon>
        <taxon>Filarioidea</taxon>
        <taxon>Onchocercidae</taxon>
        <taxon>Loa</taxon>
    </lineage>
</organism>
<reference evidence="3" key="2">
    <citation type="submission" date="2016-11" db="UniProtKB">
        <authorList>
            <consortium name="WormBaseParasite"/>
        </authorList>
    </citation>
    <scope>IDENTIFICATION</scope>
</reference>
<dbReference type="KEGG" id="loa:LOAG_04684"/>
<evidence type="ECO:0000313" key="2">
    <source>
        <dbReference type="Proteomes" id="UP000095285"/>
    </source>
</evidence>
<protein>
    <submittedName>
        <fullName evidence="1 3">Uncharacterized protein</fullName>
    </submittedName>
</protein>
<dbReference type="EMBL" id="JH712532">
    <property type="protein sequence ID" value="EFO23799.1"/>
    <property type="molecule type" value="Genomic_DNA"/>
</dbReference>
<accession>A0A1S0U1M0</accession>